<dbReference type="AlphaFoldDB" id="A0A9X1JN46"/>
<evidence type="ECO:0000313" key="3">
    <source>
        <dbReference type="Proteomes" id="UP001138894"/>
    </source>
</evidence>
<accession>A0A9X1JN46</accession>
<dbReference type="EMBL" id="JAGSPD010000005">
    <property type="protein sequence ID" value="MBV7268976.1"/>
    <property type="molecule type" value="Genomic_DNA"/>
</dbReference>
<dbReference type="Proteomes" id="UP001138894">
    <property type="component" value="Unassembled WGS sequence"/>
</dbReference>
<organism evidence="2 3">
    <name type="scientific">Winogradskyella luteola</name>
    <dbReference type="NCBI Taxonomy" id="2828330"/>
    <lineage>
        <taxon>Bacteria</taxon>
        <taxon>Pseudomonadati</taxon>
        <taxon>Bacteroidota</taxon>
        <taxon>Flavobacteriia</taxon>
        <taxon>Flavobacteriales</taxon>
        <taxon>Flavobacteriaceae</taxon>
        <taxon>Winogradskyella</taxon>
    </lineage>
</organism>
<proteinExistence type="predicted"/>
<keyword evidence="1" id="KW-1133">Transmembrane helix</keyword>
<keyword evidence="1" id="KW-0472">Membrane</keyword>
<name>A0A9X1JN46_9FLAO</name>
<evidence type="ECO:0000256" key="1">
    <source>
        <dbReference type="SAM" id="Phobius"/>
    </source>
</evidence>
<protein>
    <submittedName>
        <fullName evidence="2">Uncharacterized protein</fullName>
    </submittedName>
</protein>
<keyword evidence="3" id="KW-1185">Reference proteome</keyword>
<keyword evidence="1" id="KW-0812">Transmembrane</keyword>
<feature type="transmembrane region" description="Helical" evidence="1">
    <location>
        <begin position="7"/>
        <end position="28"/>
    </location>
</feature>
<reference evidence="2" key="1">
    <citation type="submission" date="2021-04" db="EMBL/GenBank/DDBJ databases">
        <authorList>
            <person name="Pira H."/>
            <person name="Risdian C."/>
            <person name="Wink J."/>
        </authorList>
    </citation>
    <scope>NUCLEOTIDE SEQUENCE</scope>
    <source>
        <strain evidence="2">WHY3</strain>
    </source>
</reference>
<gene>
    <name evidence="2" type="ORF">KCG49_07235</name>
</gene>
<evidence type="ECO:0000313" key="2">
    <source>
        <dbReference type="EMBL" id="MBV7268976.1"/>
    </source>
</evidence>
<comment type="caution">
    <text evidence="2">The sequence shown here is derived from an EMBL/GenBank/DDBJ whole genome shotgun (WGS) entry which is preliminary data.</text>
</comment>
<sequence>MILKKNLALFFMIFFMFIISAPIIIVSMDNSFDTTIFFDINEEEEKESVKLLFETASLDLEDFYTDRTDLNSNSYTFKAYSKPHLNLVFPPPEKILG</sequence>